<dbReference type="InterPro" id="IPR027815">
    <property type="entry name" value="CSC1/OSCA1-like_cyt"/>
</dbReference>
<keyword evidence="12" id="KW-1185">Reference proteome</keyword>
<evidence type="ECO:0000256" key="7">
    <source>
        <dbReference type="SAM" id="Phobius"/>
    </source>
</evidence>
<dbReference type="Proteomes" id="UP000288716">
    <property type="component" value="Unassembled WGS sequence"/>
</dbReference>
<evidence type="ECO:0000256" key="5">
    <source>
        <dbReference type="ARBA" id="ARBA00022989"/>
    </source>
</evidence>
<reference evidence="11 12" key="1">
    <citation type="journal article" date="2018" name="Gigascience">
        <title>Genomes of trombidid mites reveal novel predicted allergens and laterally-transferred genes associated with secondary metabolism.</title>
        <authorList>
            <person name="Dong X."/>
            <person name="Chaisiri K."/>
            <person name="Xia D."/>
            <person name="Armstrong S.D."/>
            <person name="Fang Y."/>
            <person name="Donnelly M.J."/>
            <person name="Kadowaki T."/>
            <person name="McGarry J.W."/>
            <person name="Darby A.C."/>
            <person name="Makepeace B.L."/>
        </authorList>
    </citation>
    <scope>NUCLEOTIDE SEQUENCE [LARGE SCALE GENOMIC DNA]</scope>
    <source>
        <strain evidence="11">UoL-UT</strain>
    </source>
</reference>
<dbReference type="Pfam" id="PF02714">
    <property type="entry name" value="RSN1_7TM"/>
    <property type="match status" value="1"/>
</dbReference>
<keyword evidence="6 7" id="KW-0472">Membrane</keyword>
<comment type="caution">
    <text evidence="11">The sequence shown here is derived from an EMBL/GenBank/DDBJ whole genome shotgun (WGS) entry which is preliminary data.</text>
</comment>
<evidence type="ECO:0000313" key="11">
    <source>
        <dbReference type="EMBL" id="RWS26164.1"/>
    </source>
</evidence>
<feature type="transmembrane region" description="Helical" evidence="7">
    <location>
        <begin position="804"/>
        <end position="826"/>
    </location>
</feature>
<evidence type="ECO:0008006" key="13">
    <source>
        <dbReference type="Google" id="ProtNLM"/>
    </source>
</evidence>
<dbReference type="InterPro" id="IPR032880">
    <property type="entry name" value="CSC1/OSCA1-like_N"/>
</dbReference>
<evidence type="ECO:0000259" key="9">
    <source>
        <dbReference type="Pfam" id="PF13967"/>
    </source>
</evidence>
<dbReference type="PANTHER" id="PTHR13018:SF5">
    <property type="entry name" value="RE44586P"/>
    <property type="match status" value="1"/>
</dbReference>
<evidence type="ECO:0000259" key="8">
    <source>
        <dbReference type="Pfam" id="PF02714"/>
    </source>
</evidence>
<evidence type="ECO:0000256" key="3">
    <source>
        <dbReference type="ARBA" id="ARBA00022448"/>
    </source>
</evidence>
<keyword evidence="4 7" id="KW-0812">Transmembrane</keyword>
<dbReference type="Pfam" id="PF13967">
    <property type="entry name" value="RSN1_TM"/>
    <property type="match status" value="1"/>
</dbReference>
<accession>A0A443SF64</accession>
<feature type="transmembrane region" description="Helical" evidence="7">
    <location>
        <begin position="683"/>
        <end position="700"/>
    </location>
</feature>
<protein>
    <recommendedName>
        <fullName evidence="13">CSC1-like protein 2</fullName>
    </recommendedName>
</protein>
<dbReference type="Pfam" id="PF14703">
    <property type="entry name" value="PHM7_cyt"/>
    <property type="match status" value="1"/>
</dbReference>
<dbReference type="AlphaFoldDB" id="A0A443SF64"/>
<dbReference type="PANTHER" id="PTHR13018">
    <property type="entry name" value="PROBABLE MEMBRANE PROTEIN DUF221-RELATED"/>
    <property type="match status" value="1"/>
</dbReference>
<feature type="transmembrane region" description="Helical" evidence="7">
    <location>
        <begin position="284"/>
        <end position="305"/>
    </location>
</feature>
<dbReference type="InterPro" id="IPR003864">
    <property type="entry name" value="CSC1/OSCA1-like_7TM"/>
</dbReference>
<dbReference type="VEuPathDB" id="VectorBase:LDEU005876"/>
<evidence type="ECO:0000256" key="4">
    <source>
        <dbReference type="ARBA" id="ARBA00022692"/>
    </source>
</evidence>
<feature type="transmembrane region" description="Helical" evidence="7">
    <location>
        <begin position="772"/>
        <end position="792"/>
    </location>
</feature>
<organism evidence="11 12">
    <name type="scientific">Leptotrombidium deliense</name>
    <dbReference type="NCBI Taxonomy" id="299467"/>
    <lineage>
        <taxon>Eukaryota</taxon>
        <taxon>Metazoa</taxon>
        <taxon>Ecdysozoa</taxon>
        <taxon>Arthropoda</taxon>
        <taxon>Chelicerata</taxon>
        <taxon>Arachnida</taxon>
        <taxon>Acari</taxon>
        <taxon>Acariformes</taxon>
        <taxon>Trombidiformes</taxon>
        <taxon>Prostigmata</taxon>
        <taxon>Anystina</taxon>
        <taxon>Parasitengona</taxon>
        <taxon>Trombiculoidea</taxon>
        <taxon>Trombiculidae</taxon>
        <taxon>Leptotrombidium</taxon>
    </lineage>
</organism>
<feature type="transmembrane region" description="Helical" evidence="7">
    <location>
        <begin position="524"/>
        <end position="548"/>
    </location>
</feature>
<gene>
    <name evidence="11" type="ORF">B4U80_10297</name>
</gene>
<comment type="similarity">
    <text evidence="2">Belongs to the CSC1 (TC 1.A.17) family.</text>
</comment>
<feature type="transmembrane region" description="Helical" evidence="7">
    <location>
        <begin position="653"/>
        <end position="671"/>
    </location>
</feature>
<feature type="transmembrane region" description="Helical" evidence="7">
    <location>
        <begin position="616"/>
        <end position="633"/>
    </location>
</feature>
<feature type="transmembrane region" description="Helical" evidence="7">
    <location>
        <begin position="575"/>
        <end position="595"/>
    </location>
</feature>
<dbReference type="InterPro" id="IPR045122">
    <property type="entry name" value="Csc1-like"/>
</dbReference>
<feature type="domain" description="CSC1/OSCA1-like 7TM region" evidence="8">
    <location>
        <begin position="527"/>
        <end position="790"/>
    </location>
</feature>
<feature type="transmembrane region" description="Helical" evidence="7">
    <location>
        <begin position="221"/>
        <end position="242"/>
    </location>
</feature>
<dbReference type="EMBL" id="NCKV01002998">
    <property type="protein sequence ID" value="RWS26164.1"/>
    <property type="molecule type" value="Genomic_DNA"/>
</dbReference>
<feature type="domain" description="CSC1/OSCA1-like N-terminal transmembrane" evidence="9">
    <location>
        <begin position="167"/>
        <end position="303"/>
    </location>
</feature>
<evidence type="ECO:0000313" key="12">
    <source>
        <dbReference type="Proteomes" id="UP000288716"/>
    </source>
</evidence>
<dbReference type="OrthoDB" id="6437480at2759"/>
<evidence type="ECO:0000256" key="2">
    <source>
        <dbReference type="ARBA" id="ARBA00007779"/>
    </source>
</evidence>
<comment type="subcellular location">
    <subcellularLocation>
        <location evidence="1">Membrane</location>
        <topology evidence="1">Multi-pass membrane protein</topology>
    </subcellularLocation>
</comment>
<sequence>MNSTTNSTVIATGWEGVPFNLGFNISFFVVNQNIFLQNLTASSQTSIAVFAFLRNRASNNKSKQLTRVRKGWLQFIYGDREQKVFGHERQPRHEIHNHVLAYKGLVFTPPTLQAFEAEFQAVVEEEDQDKYMDKAEEDFAGKIGLEDDKSETEEYERRERKAEYIHRYTDNTFLKRKRRTVSTESLSETGYWFLDLIRIRDEQIYQLKGRDAVQYLIFQRYIIYFLLLLTFVATVIVLPINLQGTEGKPEFYLITVTIAEYAAKESQYFARTTLVNVPLFSPYLWVHVILAVVLHPIGTYIMYHFSRIIEAQERNTCTRTLFIRGIPERMRSKQLIRTSLLNAVKGIRIVGLQLVYDVRALQNMHLEYINVLNAKYYCEEYVFEFNERFEGRPYLLGKFGGILCCCSCCPKVDGLEYYSNRQRQLLKQIRKEYNRCIDKPHGSCFITLETEEMAEQVMSYIKYERKQSNFLFAICGFICRTLVLCKNCCKSPENPSNIHTWRSDYAPYPDDINWSDIPVDFRMIWLRIIVVHVWLFLIFFFLSTPAFILQSYSSISDSLGIIKQIAIFSPLLTSYFAPLLLVLAGAILPVFVQLASEMLPYDTISDKNHSIMVKTFLYLVMGTIILPSLGYNSVDTLLGVAFGGNQTFPWAKLTTSSGSLFTNYVIYAALLGNALELLRIPEIFLYFFYVNFFSSTVAEFESARRNVIFEFQFGVLYSRLLLIFFMVVTFSMTSPLIVPFGLLYVVIKYFVDRYNIYYVYRPSRISVKMHSTAITFFHLSILAMQFQVFAYLYFRESFSNRTSFLMLVLVIGITIFCINLCCNWICSSCNFRKRRRVKSQEWCACSYAPNVLYDLNTTGIVPLDAVSVKNQIEKSKQKYKGY</sequence>
<feature type="domain" description="CSC1/OSCA1-like cytosolic" evidence="10">
    <location>
        <begin position="319"/>
        <end position="515"/>
    </location>
</feature>
<keyword evidence="5 7" id="KW-1133">Transmembrane helix</keyword>
<name>A0A443SF64_9ACAR</name>
<evidence type="ECO:0000256" key="1">
    <source>
        <dbReference type="ARBA" id="ARBA00004141"/>
    </source>
</evidence>
<dbReference type="GO" id="GO:0005227">
    <property type="term" value="F:calcium-activated cation channel activity"/>
    <property type="evidence" value="ECO:0007669"/>
    <property type="project" value="InterPro"/>
</dbReference>
<keyword evidence="3" id="KW-0813">Transport</keyword>
<evidence type="ECO:0000256" key="6">
    <source>
        <dbReference type="ARBA" id="ARBA00023136"/>
    </source>
</evidence>
<dbReference type="GO" id="GO:0005886">
    <property type="term" value="C:plasma membrane"/>
    <property type="evidence" value="ECO:0007669"/>
    <property type="project" value="TreeGrafter"/>
</dbReference>
<proteinExistence type="inferred from homology"/>
<feature type="transmembrane region" description="Helical" evidence="7">
    <location>
        <begin position="720"/>
        <end position="751"/>
    </location>
</feature>
<evidence type="ECO:0000259" key="10">
    <source>
        <dbReference type="Pfam" id="PF14703"/>
    </source>
</evidence>